<evidence type="ECO:0000256" key="5">
    <source>
        <dbReference type="ARBA" id="ARBA00041987"/>
    </source>
</evidence>
<feature type="compositionally biased region" description="Polar residues" evidence="7">
    <location>
        <begin position="42"/>
        <end position="54"/>
    </location>
</feature>
<dbReference type="Gene3D" id="1.25.40.20">
    <property type="entry name" value="Ankyrin repeat-containing domain"/>
    <property type="match status" value="1"/>
</dbReference>
<evidence type="ECO:0000256" key="3">
    <source>
        <dbReference type="ARBA" id="ARBA00038439"/>
    </source>
</evidence>
<dbReference type="GO" id="GO:0071356">
    <property type="term" value="P:cellular response to tumor necrosis factor"/>
    <property type="evidence" value="ECO:0007669"/>
    <property type="project" value="TreeGrafter"/>
</dbReference>
<evidence type="ECO:0000256" key="7">
    <source>
        <dbReference type="SAM" id="MobiDB-lite"/>
    </source>
</evidence>
<dbReference type="GO" id="GO:0034142">
    <property type="term" value="P:toll-like receptor 4 signaling pathway"/>
    <property type="evidence" value="ECO:0007669"/>
    <property type="project" value="TreeGrafter"/>
</dbReference>
<evidence type="ECO:0000313" key="9">
    <source>
        <dbReference type="Proteomes" id="UP000095300"/>
    </source>
</evidence>
<proteinExistence type="inferred from homology"/>
<dbReference type="SMART" id="SM00248">
    <property type="entry name" value="ANK"/>
    <property type="match status" value="4"/>
</dbReference>
<dbReference type="PANTHER" id="PTHR46680">
    <property type="entry name" value="NF-KAPPA-B INHIBITOR ALPHA"/>
    <property type="match status" value="1"/>
</dbReference>
<dbReference type="VEuPathDB" id="VectorBase:SCAU015972"/>
<reference evidence="8" key="1">
    <citation type="submission" date="2020-05" db="UniProtKB">
        <authorList>
            <consortium name="EnsemblMetazoa"/>
        </authorList>
    </citation>
    <scope>IDENTIFICATION</scope>
    <source>
        <strain evidence="8">USDA</strain>
    </source>
</reference>
<protein>
    <recommendedName>
        <fullName evidence="4">NF-kappa-B inhibitor alpha</fullName>
    </recommendedName>
    <alternativeName>
        <fullName evidence="5">I-kappa-B-alpha</fullName>
    </alternativeName>
</protein>
<comment type="function">
    <text evidence="6">Inhibits the activity of dimeric NF-kappa-B/REL complexes by trapping REL (RELA/p65 and NFKB1/p50) dimers in the cytoplasm by masking their nuclear localization signals. On cellular stimulation by immune and pro-inflammatory responses, becomes phosphorylated promoting ubiquitination and degradation, enabling the dimeric RELA to translocate to the nucleus and activate transcription.</text>
</comment>
<accession>A0A1I8QD20</accession>
<dbReference type="EnsemblMetazoa" id="SCAU015972-RA">
    <property type="protein sequence ID" value="SCAU015972-PA"/>
    <property type="gene ID" value="SCAU015972"/>
</dbReference>
<dbReference type="Pfam" id="PF12796">
    <property type="entry name" value="Ank_2"/>
    <property type="match status" value="1"/>
</dbReference>
<dbReference type="InterPro" id="IPR036770">
    <property type="entry name" value="Ankyrin_rpt-contain_sf"/>
</dbReference>
<dbReference type="OrthoDB" id="26525at2759"/>
<comment type="similarity">
    <text evidence="3">Belongs to the NF-kappa-B inhibitor family.</text>
</comment>
<keyword evidence="1" id="KW-0677">Repeat</keyword>
<evidence type="ECO:0000313" key="8">
    <source>
        <dbReference type="EnsemblMetazoa" id="SCAU015972-PA"/>
    </source>
</evidence>
<sequence length="348" mass="40292">MEYRNVSKKLHGSPKFGSSMDWSDYAPERSSPEQSSPERSSNEVNATPTCSKQQPQRHRQHTMTSTKLKTISREHPNNLINKIKNINSLDELRRLIAEEWPSLTNDAYLEYPSPDYHKVLAENLQQFFIYLHDPKHHDNIISKENNLQQNLLHTCCKYKRYEAIIPLIRLGCNPAKQDYDGRTPLHLAIQLKDGKCIQQFLQLLRQESNPELIENLKGMFKPYNNIGQTIVHQAVLQRKTHIVKELLQFCNRNNINVLEREVLGNGKSLLHLAVDNKDYEMQTLIVMLVPKSIHAANYAGSLPIEKKQDIQRILSDVEQMKSNKALTDTNNEVDEYLVMQLCDISVQR</sequence>
<keyword evidence="9" id="KW-1185">Reference proteome</keyword>
<dbReference type="KEGG" id="scac:106087888"/>
<evidence type="ECO:0000256" key="6">
    <source>
        <dbReference type="ARBA" id="ARBA00045368"/>
    </source>
</evidence>
<name>A0A1I8QD20_STOCA</name>
<dbReference type="STRING" id="35570.A0A1I8QD20"/>
<evidence type="ECO:0000256" key="1">
    <source>
        <dbReference type="ARBA" id="ARBA00022737"/>
    </source>
</evidence>
<dbReference type="GO" id="GO:0051059">
    <property type="term" value="F:NF-kappaB binding"/>
    <property type="evidence" value="ECO:0007669"/>
    <property type="project" value="TreeGrafter"/>
</dbReference>
<dbReference type="PANTHER" id="PTHR46680:SF1">
    <property type="entry name" value="NF-KAPPA-B INHIBITOR ALPHA"/>
    <property type="match status" value="1"/>
</dbReference>
<dbReference type="InterPro" id="IPR051070">
    <property type="entry name" value="NF-kappa-B_inhibitor"/>
</dbReference>
<dbReference type="AlphaFoldDB" id="A0A1I8QD20"/>
<dbReference type="GO" id="GO:0005829">
    <property type="term" value="C:cytosol"/>
    <property type="evidence" value="ECO:0007669"/>
    <property type="project" value="TreeGrafter"/>
</dbReference>
<dbReference type="Proteomes" id="UP000095300">
    <property type="component" value="Unassembled WGS sequence"/>
</dbReference>
<gene>
    <name evidence="8" type="primary">106087888</name>
</gene>
<evidence type="ECO:0000256" key="4">
    <source>
        <dbReference type="ARBA" id="ARBA00041123"/>
    </source>
</evidence>
<keyword evidence="2" id="KW-0040">ANK repeat</keyword>
<feature type="region of interest" description="Disordered" evidence="7">
    <location>
        <begin position="1"/>
        <end position="66"/>
    </location>
</feature>
<dbReference type="InterPro" id="IPR002110">
    <property type="entry name" value="Ankyrin_rpt"/>
</dbReference>
<evidence type="ECO:0000256" key="2">
    <source>
        <dbReference type="ARBA" id="ARBA00023043"/>
    </source>
</evidence>
<dbReference type="SUPFAM" id="SSF48403">
    <property type="entry name" value="Ankyrin repeat"/>
    <property type="match status" value="1"/>
</dbReference>
<organism evidence="8 9">
    <name type="scientific">Stomoxys calcitrans</name>
    <name type="common">Stable fly</name>
    <name type="synonym">Conops calcitrans</name>
    <dbReference type="NCBI Taxonomy" id="35570"/>
    <lineage>
        <taxon>Eukaryota</taxon>
        <taxon>Metazoa</taxon>
        <taxon>Ecdysozoa</taxon>
        <taxon>Arthropoda</taxon>
        <taxon>Hexapoda</taxon>
        <taxon>Insecta</taxon>
        <taxon>Pterygota</taxon>
        <taxon>Neoptera</taxon>
        <taxon>Endopterygota</taxon>
        <taxon>Diptera</taxon>
        <taxon>Brachycera</taxon>
        <taxon>Muscomorpha</taxon>
        <taxon>Muscoidea</taxon>
        <taxon>Muscidae</taxon>
        <taxon>Stomoxys</taxon>
    </lineage>
</organism>
<feature type="compositionally biased region" description="Basic residues" evidence="7">
    <location>
        <begin position="1"/>
        <end position="12"/>
    </location>
</feature>